<proteinExistence type="predicted"/>
<comment type="caution">
    <text evidence="1">The sequence shown here is derived from an EMBL/GenBank/DDBJ whole genome shotgun (WGS) entry which is preliminary data.</text>
</comment>
<dbReference type="InterPro" id="IPR025409">
    <property type="entry name" value="DUF4303"/>
</dbReference>
<dbReference type="EMBL" id="AHMU02000027">
    <property type="protein sequence ID" value="EMN22529.1"/>
    <property type="molecule type" value="Genomic_DNA"/>
</dbReference>
<organism evidence="1 2">
    <name type="scientific">Leptospira santarosai serovar Arenal str. MAVJ 401</name>
    <dbReference type="NCBI Taxonomy" id="1049976"/>
    <lineage>
        <taxon>Bacteria</taxon>
        <taxon>Pseudomonadati</taxon>
        <taxon>Spirochaetota</taxon>
        <taxon>Spirochaetia</taxon>
        <taxon>Leptospirales</taxon>
        <taxon>Leptospiraceae</taxon>
        <taxon>Leptospira</taxon>
    </lineage>
</organism>
<dbReference type="AlphaFoldDB" id="M6JKZ4"/>
<name>M6JKZ4_9LEPT</name>
<sequence>MEDNLHKDFIAALEKEFLAYLESLINVKKIGCIGMGGFSNQEKIFFFYTTPLFIDFYDDYEQERKTKLVAPANLSAKKPDEMLPWIEDFYRDIKNEEPFRKLKLRKGFDFLLDHQNETCNVNVEIDPKITVTNPSFDPILMADFATKKIRQFSRKHPKEIFYAFAIDADMLCMNSISEFEKSLTEYQKKWPGSYSTEKEVTALKYNPGDWKYQGFAKLSEKNGFDQDLYEKHYEASDAEQPGSEYANAMDELLGLLKKSDAFESIKTTVDFRIYRVEHNY</sequence>
<protein>
    <submittedName>
        <fullName evidence="1">PF14136 domain protein</fullName>
    </submittedName>
</protein>
<reference evidence="1 2" key="1">
    <citation type="submission" date="2013-01" db="EMBL/GenBank/DDBJ databases">
        <authorList>
            <person name="Harkins D.M."/>
            <person name="Durkin A.S."/>
            <person name="Brinkac L.M."/>
            <person name="Haft D.H."/>
            <person name="Selengut J.D."/>
            <person name="Sanka R."/>
            <person name="DePew J."/>
            <person name="Purushe J."/>
            <person name="Hartskeerl R.A."/>
            <person name="Ahmed A."/>
            <person name="van der Linden H."/>
            <person name="Goris M.G.A."/>
            <person name="Vinetz J.M."/>
            <person name="Sutton G.G."/>
            <person name="Nierman W.C."/>
            <person name="Fouts D.E."/>
        </authorList>
    </citation>
    <scope>NUCLEOTIDE SEQUENCE [LARGE SCALE GENOMIC DNA]</scope>
    <source>
        <strain evidence="1 2">MAVJ 401</strain>
    </source>
</reference>
<evidence type="ECO:0000313" key="2">
    <source>
        <dbReference type="Proteomes" id="UP000012106"/>
    </source>
</evidence>
<gene>
    <name evidence="1" type="ORF">LEP1GSC063_4195</name>
</gene>
<dbReference type="Proteomes" id="UP000012106">
    <property type="component" value="Unassembled WGS sequence"/>
</dbReference>
<dbReference type="Pfam" id="PF14136">
    <property type="entry name" value="DUF4303"/>
    <property type="match status" value="1"/>
</dbReference>
<accession>M6JKZ4</accession>
<evidence type="ECO:0000313" key="1">
    <source>
        <dbReference type="EMBL" id="EMN22529.1"/>
    </source>
</evidence>